<dbReference type="PROSITE" id="PS50011">
    <property type="entry name" value="PROTEIN_KINASE_DOM"/>
    <property type="match status" value="1"/>
</dbReference>
<proteinExistence type="inferred from homology"/>
<keyword evidence="1" id="KW-0723">Serine/threonine-protein kinase</keyword>
<dbReference type="InterPro" id="IPR000719">
    <property type="entry name" value="Prot_kinase_dom"/>
</dbReference>
<gene>
    <name evidence="9" type="ORF">DILT_LOCUS9998</name>
</gene>
<dbReference type="GO" id="GO:0004674">
    <property type="term" value="F:protein serine/threonine kinase activity"/>
    <property type="evidence" value="ECO:0007669"/>
    <property type="project" value="UniProtKB-KW"/>
</dbReference>
<reference evidence="9 10" key="1">
    <citation type="submission" date="2018-11" db="EMBL/GenBank/DDBJ databases">
        <authorList>
            <consortium name="Pathogen Informatics"/>
        </authorList>
    </citation>
    <scope>NUCLEOTIDE SEQUENCE [LARGE SCALE GENOMIC DNA]</scope>
</reference>
<evidence type="ECO:0000256" key="4">
    <source>
        <dbReference type="ARBA" id="ARBA00022777"/>
    </source>
</evidence>
<dbReference type="PANTHER" id="PTHR45646">
    <property type="entry name" value="SERINE/THREONINE-PROTEIN KINASE DOA-RELATED"/>
    <property type="match status" value="1"/>
</dbReference>
<dbReference type="GO" id="GO:0005524">
    <property type="term" value="F:ATP binding"/>
    <property type="evidence" value="ECO:0007669"/>
    <property type="project" value="UniProtKB-KW"/>
</dbReference>
<keyword evidence="3" id="KW-0547">Nucleotide-binding</keyword>
<dbReference type="EMBL" id="UYRU01058454">
    <property type="protein sequence ID" value="VDN14167.1"/>
    <property type="molecule type" value="Genomic_DNA"/>
</dbReference>
<dbReference type="SUPFAM" id="SSF56112">
    <property type="entry name" value="Protein kinase-like (PK-like)"/>
    <property type="match status" value="1"/>
</dbReference>
<evidence type="ECO:0000256" key="3">
    <source>
        <dbReference type="ARBA" id="ARBA00022741"/>
    </source>
</evidence>
<organism evidence="9 10">
    <name type="scientific">Dibothriocephalus latus</name>
    <name type="common">Fish tapeworm</name>
    <name type="synonym">Diphyllobothrium latum</name>
    <dbReference type="NCBI Taxonomy" id="60516"/>
    <lineage>
        <taxon>Eukaryota</taxon>
        <taxon>Metazoa</taxon>
        <taxon>Spiralia</taxon>
        <taxon>Lophotrochozoa</taxon>
        <taxon>Platyhelminthes</taxon>
        <taxon>Cestoda</taxon>
        <taxon>Eucestoda</taxon>
        <taxon>Diphyllobothriidea</taxon>
        <taxon>Diphyllobothriidae</taxon>
        <taxon>Dibothriocephalus</taxon>
    </lineage>
</organism>
<evidence type="ECO:0000256" key="5">
    <source>
        <dbReference type="ARBA" id="ARBA00022840"/>
    </source>
</evidence>
<evidence type="ECO:0000256" key="1">
    <source>
        <dbReference type="ARBA" id="ARBA00022527"/>
    </source>
</evidence>
<dbReference type="InterPro" id="IPR008271">
    <property type="entry name" value="Ser/Thr_kinase_AS"/>
</dbReference>
<dbReference type="GO" id="GO:0043484">
    <property type="term" value="P:regulation of RNA splicing"/>
    <property type="evidence" value="ECO:0007669"/>
    <property type="project" value="TreeGrafter"/>
</dbReference>
<protein>
    <recommendedName>
        <fullName evidence="8">Protein kinase domain-containing protein</fullName>
    </recommendedName>
</protein>
<dbReference type="Pfam" id="PF00069">
    <property type="entry name" value="Pkinase"/>
    <property type="match status" value="1"/>
</dbReference>
<dbReference type="GO" id="GO:0005634">
    <property type="term" value="C:nucleus"/>
    <property type="evidence" value="ECO:0007669"/>
    <property type="project" value="TreeGrafter"/>
</dbReference>
<feature type="compositionally biased region" description="Low complexity" evidence="7">
    <location>
        <begin position="266"/>
        <end position="279"/>
    </location>
</feature>
<dbReference type="SMART" id="SM00220">
    <property type="entry name" value="S_TKc"/>
    <property type="match status" value="1"/>
</dbReference>
<feature type="domain" description="Protein kinase" evidence="8">
    <location>
        <begin position="1"/>
        <end position="236"/>
    </location>
</feature>
<dbReference type="InterPro" id="IPR011009">
    <property type="entry name" value="Kinase-like_dom_sf"/>
</dbReference>
<evidence type="ECO:0000256" key="2">
    <source>
        <dbReference type="ARBA" id="ARBA00022679"/>
    </source>
</evidence>
<evidence type="ECO:0000313" key="9">
    <source>
        <dbReference type="EMBL" id="VDN14167.1"/>
    </source>
</evidence>
<evidence type="ECO:0000313" key="10">
    <source>
        <dbReference type="Proteomes" id="UP000281553"/>
    </source>
</evidence>
<evidence type="ECO:0000256" key="7">
    <source>
        <dbReference type="SAM" id="MobiDB-lite"/>
    </source>
</evidence>
<evidence type="ECO:0000256" key="6">
    <source>
        <dbReference type="ARBA" id="ARBA00037966"/>
    </source>
</evidence>
<dbReference type="OrthoDB" id="283111at2759"/>
<name>A0A3P7LR66_DIBLA</name>
<evidence type="ECO:0000259" key="8">
    <source>
        <dbReference type="PROSITE" id="PS50011"/>
    </source>
</evidence>
<feature type="region of interest" description="Disordered" evidence="7">
    <location>
        <begin position="262"/>
        <end position="293"/>
    </location>
</feature>
<dbReference type="PROSITE" id="PS00108">
    <property type="entry name" value="PROTEIN_KINASE_ST"/>
    <property type="match status" value="1"/>
</dbReference>
<dbReference type="AlphaFoldDB" id="A0A3P7LR66"/>
<keyword evidence="2" id="KW-0808">Transferase</keyword>
<dbReference type="PANTHER" id="PTHR45646:SF11">
    <property type="entry name" value="SERINE_THREONINE-PROTEIN KINASE DOA"/>
    <property type="match status" value="1"/>
</dbReference>
<accession>A0A3P7LR66</accession>
<keyword evidence="4" id="KW-0418">Kinase</keyword>
<dbReference type="Proteomes" id="UP000281553">
    <property type="component" value="Unassembled WGS sequence"/>
</dbReference>
<comment type="similarity">
    <text evidence="6">Belongs to the protein kinase superfamily. CMGC Ser/Thr protein kinase family. Lammer subfamily.</text>
</comment>
<sequence length="293" mass="33177">MHDNQLTHTDLKPENILFKRSDYISLAGLTTTSLTPVFLISSFFVELGWSQPCDVWSIGCIIFELYTGYTLFQTHDNREHLAMMERTLGHIPYRMTRKSRYVDPSSLRPLLATFLFPPLNFTSPLFLLTYRAKSTDAALGFSITDDWTGTFIAKRAVMFARTVVRFLRSNYFSESSGSVVCPVKSKEAISACKPLRRYCKEESQDTLDMFDLISKMLEYDPADRIPLAAAMTHPFFLRIPAHQRLPYRFRPHHNVDGLAVPQQALDGSSGNSTTSNSSSDGGGNARRKHSDVR</sequence>
<keyword evidence="10" id="KW-1185">Reference proteome</keyword>
<dbReference type="Gene3D" id="1.10.510.10">
    <property type="entry name" value="Transferase(Phosphotransferase) domain 1"/>
    <property type="match status" value="2"/>
</dbReference>
<keyword evidence="5" id="KW-0067">ATP-binding</keyword>
<dbReference type="InterPro" id="IPR051175">
    <property type="entry name" value="CLK_kinases"/>
</dbReference>